<evidence type="ECO:0000256" key="6">
    <source>
        <dbReference type="SAM" id="MobiDB-lite"/>
    </source>
</evidence>
<evidence type="ECO:0000256" key="5">
    <source>
        <dbReference type="PROSITE-ProRule" id="PRU00205"/>
    </source>
</evidence>
<dbReference type="OMA" id="RIICYPF"/>
<dbReference type="PROSITE" id="PS50922">
    <property type="entry name" value="TLC"/>
    <property type="match status" value="1"/>
</dbReference>
<name>A0A068TRD8_COFCA</name>
<feature type="transmembrane region" description="Helical" evidence="7">
    <location>
        <begin position="24"/>
        <end position="41"/>
    </location>
</feature>
<dbReference type="Proteomes" id="UP000295252">
    <property type="component" value="Chromosome VI"/>
</dbReference>
<evidence type="ECO:0000256" key="4">
    <source>
        <dbReference type="ARBA" id="ARBA00023136"/>
    </source>
</evidence>
<evidence type="ECO:0000313" key="9">
    <source>
        <dbReference type="EMBL" id="CDO98514.1"/>
    </source>
</evidence>
<comment type="subcellular location">
    <subcellularLocation>
        <location evidence="1">Endoplasmic reticulum membrane</location>
        <topology evidence="1">Multi-pass membrane protein</topology>
    </subcellularLocation>
</comment>
<evidence type="ECO:0000256" key="1">
    <source>
        <dbReference type="ARBA" id="ARBA00004477"/>
    </source>
</evidence>
<dbReference type="GO" id="GO:0005789">
    <property type="term" value="C:endoplasmic reticulum membrane"/>
    <property type="evidence" value="ECO:0007669"/>
    <property type="project" value="UniProtKB-SubCell"/>
</dbReference>
<feature type="transmembrane region" description="Helical" evidence="7">
    <location>
        <begin position="207"/>
        <end position="233"/>
    </location>
</feature>
<evidence type="ECO:0000256" key="7">
    <source>
        <dbReference type="SAM" id="Phobius"/>
    </source>
</evidence>
<evidence type="ECO:0000256" key="3">
    <source>
        <dbReference type="ARBA" id="ARBA00022989"/>
    </source>
</evidence>
<dbReference type="GO" id="GO:0050291">
    <property type="term" value="F:sphingosine N-acyltransferase activity"/>
    <property type="evidence" value="ECO:0007669"/>
    <property type="project" value="InterPro"/>
</dbReference>
<dbReference type="InterPro" id="IPR006634">
    <property type="entry name" value="TLC-dom"/>
</dbReference>
<keyword evidence="10" id="KW-1185">Reference proteome</keyword>
<feature type="region of interest" description="Disordered" evidence="6">
    <location>
        <begin position="287"/>
        <end position="306"/>
    </location>
</feature>
<reference evidence="10" key="1">
    <citation type="journal article" date="2014" name="Science">
        <title>The coffee genome provides insight into the convergent evolution of caffeine biosynthesis.</title>
        <authorList>
            <person name="Denoeud F."/>
            <person name="Carretero-Paulet L."/>
            <person name="Dereeper A."/>
            <person name="Droc G."/>
            <person name="Guyot R."/>
            <person name="Pietrella M."/>
            <person name="Zheng C."/>
            <person name="Alberti A."/>
            <person name="Anthony F."/>
            <person name="Aprea G."/>
            <person name="Aury J.M."/>
            <person name="Bento P."/>
            <person name="Bernard M."/>
            <person name="Bocs S."/>
            <person name="Campa C."/>
            <person name="Cenci A."/>
            <person name="Combes M.C."/>
            <person name="Crouzillat D."/>
            <person name="Da Silva C."/>
            <person name="Daddiego L."/>
            <person name="De Bellis F."/>
            <person name="Dussert S."/>
            <person name="Garsmeur O."/>
            <person name="Gayraud T."/>
            <person name="Guignon V."/>
            <person name="Jahn K."/>
            <person name="Jamilloux V."/>
            <person name="Joet T."/>
            <person name="Labadie K."/>
            <person name="Lan T."/>
            <person name="Leclercq J."/>
            <person name="Lepelley M."/>
            <person name="Leroy T."/>
            <person name="Li L.T."/>
            <person name="Librado P."/>
            <person name="Lopez L."/>
            <person name="Munoz A."/>
            <person name="Noel B."/>
            <person name="Pallavicini A."/>
            <person name="Perrotta G."/>
            <person name="Poncet V."/>
            <person name="Pot D."/>
            <person name="Priyono X."/>
            <person name="Rigoreau M."/>
            <person name="Rouard M."/>
            <person name="Rozas J."/>
            <person name="Tranchant-Dubreuil C."/>
            <person name="VanBuren R."/>
            <person name="Zhang Q."/>
            <person name="Andrade A.C."/>
            <person name="Argout X."/>
            <person name="Bertrand B."/>
            <person name="de Kochko A."/>
            <person name="Graziosi G."/>
            <person name="Henry R.J."/>
            <person name="Jayarama X."/>
            <person name="Ming R."/>
            <person name="Nagai C."/>
            <person name="Rounsley S."/>
            <person name="Sankoff D."/>
            <person name="Giuliano G."/>
            <person name="Albert V.A."/>
            <person name="Wincker P."/>
            <person name="Lashermes P."/>
        </authorList>
    </citation>
    <scope>NUCLEOTIDE SEQUENCE [LARGE SCALE GENOMIC DNA]</scope>
    <source>
        <strain evidence="10">cv. DH200-94</strain>
    </source>
</reference>
<sequence>MGFFSGKGVHIGWDEESYPQYQDLIALPFFTVSFLLLRLILDRFIFEKLATRLIFGKDHAKLKTSLRRKKITKFKECAWKTFYGISAEFLAILVTYNEPWFSNTRYFWIGPGDQVWPDQKMKFKLKLLYMYSGGFYIYAIVALLFWDTKRSDFWASMIHHVASVLLIAVSYIFRFGRVGSVVLALHEASDVFLETAKMSKYSGYDRLANTLFPIFALSWLIFRLILFPFWVLRSTSYEVLYILDGINNTVGTVLYYFFNSLLFCLLALNCYWGKLALKMAVEQIKSKGQVSDDVRSDSEGEEEHQD</sequence>
<dbReference type="GO" id="GO:0046513">
    <property type="term" value="P:ceramide biosynthetic process"/>
    <property type="evidence" value="ECO:0007669"/>
    <property type="project" value="InterPro"/>
</dbReference>
<feature type="domain" description="TLC" evidence="8">
    <location>
        <begin position="72"/>
        <end position="285"/>
    </location>
</feature>
<dbReference type="OrthoDB" id="537032at2759"/>
<feature type="transmembrane region" description="Helical" evidence="7">
    <location>
        <begin position="128"/>
        <end position="147"/>
    </location>
</feature>
<feature type="transmembrane region" description="Helical" evidence="7">
    <location>
        <begin position="253"/>
        <end position="272"/>
    </location>
</feature>
<dbReference type="PANTHER" id="PTHR12560:SF38">
    <property type="entry name" value="ALTERNARIA STEM CANKER RESISTANCE PROTEIN 1"/>
    <property type="match status" value="1"/>
</dbReference>
<dbReference type="AlphaFoldDB" id="A0A068TRD8"/>
<protein>
    <recommendedName>
        <fullName evidence="8">TLC domain-containing protein</fullName>
    </recommendedName>
</protein>
<accession>A0A068TRD8</accession>
<dbReference type="EMBL" id="HG739086">
    <property type="protein sequence ID" value="CDO98514.1"/>
    <property type="molecule type" value="Genomic_DNA"/>
</dbReference>
<dbReference type="SMART" id="SM00724">
    <property type="entry name" value="TLC"/>
    <property type="match status" value="1"/>
</dbReference>
<dbReference type="PIRSF" id="PIRSF005225">
    <property type="entry name" value="LAG1_LAC1"/>
    <property type="match status" value="1"/>
</dbReference>
<dbReference type="STRING" id="49390.A0A068TRD8"/>
<dbReference type="InterPro" id="IPR016439">
    <property type="entry name" value="Lag1/Lac1-like"/>
</dbReference>
<evidence type="ECO:0000256" key="2">
    <source>
        <dbReference type="ARBA" id="ARBA00022692"/>
    </source>
</evidence>
<organism evidence="9 10">
    <name type="scientific">Coffea canephora</name>
    <name type="common">Robusta coffee</name>
    <dbReference type="NCBI Taxonomy" id="49390"/>
    <lineage>
        <taxon>Eukaryota</taxon>
        <taxon>Viridiplantae</taxon>
        <taxon>Streptophyta</taxon>
        <taxon>Embryophyta</taxon>
        <taxon>Tracheophyta</taxon>
        <taxon>Spermatophyta</taxon>
        <taxon>Magnoliopsida</taxon>
        <taxon>eudicotyledons</taxon>
        <taxon>Gunneridae</taxon>
        <taxon>Pentapetalae</taxon>
        <taxon>asterids</taxon>
        <taxon>lamiids</taxon>
        <taxon>Gentianales</taxon>
        <taxon>Rubiaceae</taxon>
        <taxon>Ixoroideae</taxon>
        <taxon>Gardenieae complex</taxon>
        <taxon>Bertiereae - Coffeeae clade</taxon>
        <taxon>Coffeeae</taxon>
        <taxon>Coffea</taxon>
    </lineage>
</organism>
<dbReference type="Pfam" id="PF03798">
    <property type="entry name" value="TRAM_LAG1_CLN8"/>
    <property type="match status" value="1"/>
</dbReference>
<evidence type="ECO:0000259" key="8">
    <source>
        <dbReference type="PROSITE" id="PS50922"/>
    </source>
</evidence>
<keyword evidence="4 5" id="KW-0472">Membrane</keyword>
<evidence type="ECO:0000313" key="10">
    <source>
        <dbReference type="Proteomes" id="UP000295252"/>
    </source>
</evidence>
<feature type="transmembrane region" description="Helical" evidence="7">
    <location>
        <begin position="153"/>
        <end position="173"/>
    </location>
</feature>
<keyword evidence="2 5" id="KW-0812">Transmembrane</keyword>
<keyword evidence="3 7" id="KW-1133">Transmembrane helix</keyword>
<dbReference type="Gramene" id="CDO98514">
    <property type="protein sequence ID" value="CDO98514"/>
    <property type="gene ID" value="GSCOC_T00022635001"/>
</dbReference>
<dbReference type="PhylomeDB" id="A0A068TRD8"/>
<proteinExistence type="predicted"/>
<dbReference type="PANTHER" id="PTHR12560">
    <property type="entry name" value="LONGEVITY ASSURANCE FACTOR 1 LAG1"/>
    <property type="match status" value="1"/>
</dbReference>
<dbReference type="InParanoid" id="A0A068TRD8"/>
<gene>
    <name evidence="9" type="ORF">GSCOC_T00022635001</name>
</gene>